<keyword evidence="3" id="KW-0520">NAD</keyword>
<dbReference type="InterPro" id="IPR029510">
    <property type="entry name" value="Ald_DH_CS_GLU"/>
</dbReference>
<dbReference type="CDD" id="cd07099">
    <property type="entry name" value="ALDH_DDALDH"/>
    <property type="match status" value="1"/>
</dbReference>
<feature type="region of interest" description="Disordered" evidence="6">
    <location>
        <begin position="1"/>
        <end position="45"/>
    </location>
</feature>
<dbReference type="PROSITE" id="PS00687">
    <property type="entry name" value="ALDEHYDE_DEHYDR_GLU"/>
    <property type="match status" value="1"/>
</dbReference>
<evidence type="ECO:0000256" key="2">
    <source>
        <dbReference type="ARBA" id="ARBA00023002"/>
    </source>
</evidence>
<feature type="compositionally biased region" description="Polar residues" evidence="6">
    <location>
        <begin position="1"/>
        <end position="10"/>
    </location>
</feature>
<evidence type="ECO:0000256" key="4">
    <source>
        <dbReference type="PROSITE-ProRule" id="PRU10007"/>
    </source>
</evidence>
<organism evidence="8 9">
    <name type="scientific">Streptodolium elevatio</name>
    <dbReference type="NCBI Taxonomy" id="3157996"/>
    <lineage>
        <taxon>Bacteria</taxon>
        <taxon>Bacillati</taxon>
        <taxon>Actinomycetota</taxon>
        <taxon>Actinomycetes</taxon>
        <taxon>Kitasatosporales</taxon>
        <taxon>Streptomycetaceae</taxon>
        <taxon>Streptodolium</taxon>
    </lineage>
</organism>
<dbReference type="PANTHER" id="PTHR42986:SF1">
    <property type="entry name" value="BENZALDEHYDE DEHYDROGENASE YFMT"/>
    <property type="match status" value="1"/>
</dbReference>
<feature type="compositionally biased region" description="Basic and acidic residues" evidence="6">
    <location>
        <begin position="23"/>
        <end position="40"/>
    </location>
</feature>
<keyword evidence="9" id="KW-1185">Reference proteome</keyword>
<evidence type="ECO:0000313" key="8">
    <source>
        <dbReference type="EMBL" id="MEU8132021.1"/>
    </source>
</evidence>
<feature type="compositionally biased region" description="Low complexity" evidence="6">
    <location>
        <begin position="11"/>
        <end position="22"/>
    </location>
</feature>
<feature type="domain" description="Aldehyde dehydrogenase" evidence="7">
    <location>
        <begin position="26"/>
        <end position="489"/>
    </location>
</feature>
<comment type="similarity">
    <text evidence="1 5">Belongs to the aldehyde dehydrogenase family.</text>
</comment>
<accession>A0ABV3D8L5</accession>
<dbReference type="EMBL" id="JBEZFP010000001">
    <property type="protein sequence ID" value="MEU8132021.1"/>
    <property type="molecule type" value="Genomic_DNA"/>
</dbReference>
<evidence type="ECO:0000256" key="3">
    <source>
        <dbReference type="ARBA" id="ARBA00023027"/>
    </source>
</evidence>
<gene>
    <name evidence="8" type="ORF">AB0C36_00770</name>
</gene>
<evidence type="ECO:0000256" key="6">
    <source>
        <dbReference type="SAM" id="MobiDB-lite"/>
    </source>
</evidence>
<dbReference type="RefSeq" id="WP_358347149.1">
    <property type="nucleotide sequence ID" value="NZ_JBEZFP010000001.1"/>
</dbReference>
<comment type="caution">
    <text evidence="8">The sequence shown here is derived from an EMBL/GenBank/DDBJ whole genome shotgun (WGS) entry which is preliminary data.</text>
</comment>
<reference evidence="8 9" key="1">
    <citation type="submission" date="2024-06" db="EMBL/GenBank/DDBJ databases">
        <title>The Natural Products Discovery Center: Release of the First 8490 Sequenced Strains for Exploring Actinobacteria Biosynthetic Diversity.</title>
        <authorList>
            <person name="Kalkreuter E."/>
            <person name="Kautsar S.A."/>
            <person name="Yang D."/>
            <person name="Bader C.D."/>
            <person name="Teijaro C.N."/>
            <person name="Fluegel L."/>
            <person name="Davis C.M."/>
            <person name="Simpson J.R."/>
            <person name="Lauterbach L."/>
            <person name="Steele A.D."/>
            <person name="Gui C."/>
            <person name="Meng S."/>
            <person name="Li G."/>
            <person name="Viehrig K."/>
            <person name="Ye F."/>
            <person name="Su P."/>
            <person name="Kiefer A.F."/>
            <person name="Nichols A."/>
            <person name="Cepeda A.J."/>
            <person name="Yan W."/>
            <person name="Fan B."/>
            <person name="Jiang Y."/>
            <person name="Adhikari A."/>
            <person name="Zheng C.-J."/>
            <person name="Schuster L."/>
            <person name="Cowan T.M."/>
            <person name="Smanski M.J."/>
            <person name="Chevrette M.G."/>
            <person name="De Carvalho L.P.S."/>
            <person name="Shen B."/>
        </authorList>
    </citation>
    <scope>NUCLEOTIDE SEQUENCE [LARGE SCALE GENOMIC DNA]</scope>
    <source>
        <strain evidence="8 9">NPDC048946</strain>
    </source>
</reference>
<dbReference type="Proteomes" id="UP001551482">
    <property type="component" value="Unassembled WGS sequence"/>
</dbReference>
<evidence type="ECO:0000313" key="9">
    <source>
        <dbReference type="Proteomes" id="UP001551482"/>
    </source>
</evidence>
<feature type="active site" evidence="4">
    <location>
        <position position="268"/>
    </location>
</feature>
<evidence type="ECO:0000259" key="7">
    <source>
        <dbReference type="Pfam" id="PF00171"/>
    </source>
</evidence>
<dbReference type="InterPro" id="IPR015590">
    <property type="entry name" value="Aldehyde_DH_dom"/>
</dbReference>
<name>A0ABV3D8L5_9ACTN</name>
<evidence type="ECO:0000256" key="1">
    <source>
        <dbReference type="ARBA" id="ARBA00009986"/>
    </source>
</evidence>
<keyword evidence="2 5" id="KW-0560">Oxidoreductase</keyword>
<dbReference type="Gene3D" id="3.40.309.10">
    <property type="entry name" value="Aldehyde Dehydrogenase, Chain A, domain 2"/>
    <property type="match status" value="1"/>
</dbReference>
<proteinExistence type="inferred from homology"/>
<sequence>MTGSPANSPKGSAARGSAAGFARDAELRVRNPRTGQDERALCPPTPEGLDAEVARLRAAQPAWEALGPAGRADALRRWSREIAARQDDMVAALLHDTGRRTESVMEVQVLLSGIARWTAAITDHDSPIGTGIGTGRGTGSVVGDGDTTTSLPWIAVRSGARPYPLVGVISPWNFPLLLGTIDLLPALAAGCAAVVKPSEVTPRFLGPLRRTLDAVPELAAVVGLVEGGPEVGAALVDRVDAVCFTGSVPTGRAVAEQAARAFIPAYLELGGKDPAIVMQGADLARAASAVLWGATANTGQSCLSIERVYVHRKVFDEFTGLLSDRAAKVGLAWPDLDSGQLGPIIDPAQAEVVRAHLDDAYAQGAVALTGGEVEELGGGLWCRPTVLTAVHHGMRVMTEETFGPVIPLMPFHDADDAVRLADDSQYGLSAAVFAADEESALAVARRLRSGAVSINDAGLTAFVHEGEKQSFGFSGLGASRMGAASIRRFLRRQAFLVNRGPVDDPWWWDTDD</sequence>
<dbReference type="InterPro" id="IPR016163">
    <property type="entry name" value="Ald_DH_C"/>
</dbReference>
<dbReference type="InterPro" id="IPR016161">
    <property type="entry name" value="Ald_DH/histidinol_DH"/>
</dbReference>
<dbReference type="PANTHER" id="PTHR42986">
    <property type="entry name" value="BENZALDEHYDE DEHYDROGENASE YFMT"/>
    <property type="match status" value="1"/>
</dbReference>
<evidence type="ECO:0000256" key="5">
    <source>
        <dbReference type="RuleBase" id="RU003345"/>
    </source>
</evidence>
<dbReference type="SUPFAM" id="SSF53720">
    <property type="entry name" value="ALDH-like"/>
    <property type="match status" value="1"/>
</dbReference>
<dbReference type="Pfam" id="PF00171">
    <property type="entry name" value="Aldedh"/>
    <property type="match status" value="1"/>
</dbReference>
<protein>
    <submittedName>
        <fullName evidence="8">Aldehyde dehydrogenase family protein</fullName>
    </submittedName>
</protein>
<dbReference type="Gene3D" id="3.40.605.10">
    <property type="entry name" value="Aldehyde Dehydrogenase, Chain A, domain 1"/>
    <property type="match status" value="1"/>
</dbReference>
<dbReference type="InterPro" id="IPR016162">
    <property type="entry name" value="Ald_DH_N"/>
</dbReference>